<keyword evidence="3" id="KW-1185">Reference proteome</keyword>
<evidence type="ECO:0000313" key="2">
    <source>
        <dbReference type="EMBL" id="MDA0175908.1"/>
    </source>
</evidence>
<name>A0ABT4RVN9_9FLAO</name>
<reference evidence="2" key="1">
    <citation type="submission" date="2022-11" db="EMBL/GenBank/DDBJ databases">
        <title>Refractory cell wall polysaccharides provide important carbon source for microbial heterotrophs in the hadal ocean.</title>
        <authorList>
            <person name="Zhu X."/>
        </authorList>
    </citation>
    <scope>NUCLEOTIDE SEQUENCE</scope>
    <source>
        <strain evidence="2">MTRN7</strain>
    </source>
</reference>
<proteinExistence type="predicted"/>
<sequence length="90" mass="10220">MSKDNKNSAPEKGAELNEEQKAVETTAKTDTKKEEAKEEKVSFTLDKKKYEFAVKKFKFKSKEYSAEEAAKDKDLLALLVKTNSFVIKPV</sequence>
<protein>
    <submittedName>
        <fullName evidence="2">Uncharacterized protein</fullName>
    </submittedName>
</protein>
<feature type="region of interest" description="Disordered" evidence="1">
    <location>
        <begin position="1"/>
        <end position="38"/>
    </location>
</feature>
<dbReference type="EMBL" id="JAPFGC010000001">
    <property type="protein sequence ID" value="MDA0175908.1"/>
    <property type="molecule type" value="Genomic_DNA"/>
</dbReference>
<organism evidence="2 3">
    <name type="scientific">Mesoflavibacter profundi</name>
    <dbReference type="NCBI Taxonomy" id="2708110"/>
    <lineage>
        <taxon>Bacteria</taxon>
        <taxon>Pseudomonadati</taxon>
        <taxon>Bacteroidota</taxon>
        <taxon>Flavobacteriia</taxon>
        <taxon>Flavobacteriales</taxon>
        <taxon>Flavobacteriaceae</taxon>
        <taxon>Mesoflavibacter</taxon>
    </lineage>
</organism>
<gene>
    <name evidence="2" type="ORF">OOZ35_00210</name>
</gene>
<dbReference type="RefSeq" id="WP_270004840.1">
    <property type="nucleotide sequence ID" value="NZ_JAPFGC010000001.1"/>
</dbReference>
<evidence type="ECO:0000256" key="1">
    <source>
        <dbReference type="SAM" id="MobiDB-lite"/>
    </source>
</evidence>
<feature type="compositionally biased region" description="Basic and acidic residues" evidence="1">
    <location>
        <begin position="12"/>
        <end position="38"/>
    </location>
</feature>
<dbReference type="Proteomes" id="UP001149142">
    <property type="component" value="Unassembled WGS sequence"/>
</dbReference>
<comment type="caution">
    <text evidence="2">The sequence shown here is derived from an EMBL/GenBank/DDBJ whole genome shotgun (WGS) entry which is preliminary data.</text>
</comment>
<accession>A0ABT4RVN9</accession>
<evidence type="ECO:0000313" key="3">
    <source>
        <dbReference type="Proteomes" id="UP001149142"/>
    </source>
</evidence>